<sequence>MKELLCTLELNLIAVLFDLDCETLDDILKQAALLIVPLPIRLNRRKNISKFIAFIIALYPHKQVLTRNIKLNICSKHKINVLFILLQI</sequence>
<organism evidence="1 2">
    <name type="scientific">Cardiocondyla obscurior</name>
    <dbReference type="NCBI Taxonomy" id="286306"/>
    <lineage>
        <taxon>Eukaryota</taxon>
        <taxon>Metazoa</taxon>
        <taxon>Ecdysozoa</taxon>
        <taxon>Arthropoda</taxon>
        <taxon>Hexapoda</taxon>
        <taxon>Insecta</taxon>
        <taxon>Pterygota</taxon>
        <taxon>Neoptera</taxon>
        <taxon>Endopterygota</taxon>
        <taxon>Hymenoptera</taxon>
        <taxon>Apocrita</taxon>
        <taxon>Aculeata</taxon>
        <taxon>Formicoidea</taxon>
        <taxon>Formicidae</taxon>
        <taxon>Myrmicinae</taxon>
        <taxon>Cardiocondyla</taxon>
    </lineage>
</organism>
<name>A0AAW2EQ08_9HYME</name>
<dbReference type="AlphaFoldDB" id="A0AAW2EQ08"/>
<evidence type="ECO:0000313" key="1">
    <source>
        <dbReference type="EMBL" id="KAL0104429.1"/>
    </source>
</evidence>
<evidence type="ECO:0000313" key="2">
    <source>
        <dbReference type="Proteomes" id="UP001430953"/>
    </source>
</evidence>
<gene>
    <name evidence="1" type="ORF">PUN28_017276</name>
</gene>
<dbReference type="Proteomes" id="UP001430953">
    <property type="component" value="Unassembled WGS sequence"/>
</dbReference>
<accession>A0AAW2EQ08</accession>
<keyword evidence="2" id="KW-1185">Reference proteome</keyword>
<protein>
    <submittedName>
        <fullName evidence="1">Uncharacterized protein</fullName>
    </submittedName>
</protein>
<proteinExistence type="predicted"/>
<dbReference type="EMBL" id="JADYXP020000020">
    <property type="protein sequence ID" value="KAL0104429.1"/>
    <property type="molecule type" value="Genomic_DNA"/>
</dbReference>
<comment type="caution">
    <text evidence="1">The sequence shown here is derived from an EMBL/GenBank/DDBJ whole genome shotgun (WGS) entry which is preliminary data.</text>
</comment>
<reference evidence="1 2" key="1">
    <citation type="submission" date="2023-03" db="EMBL/GenBank/DDBJ databases">
        <title>High recombination rates correlate with genetic variation in Cardiocondyla obscurior ants.</title>
        <authorList>
            <person name="Errbii M."/>
        </authorList>
    </citation>
    <scope>NUCLEOTIDE SEQUENCE [LARGE SCALE GENOMIC DNA]</scope>
    <source>
        <strain evidence="1">Alpha-2009</strain>
        <tissue evidence="1">Whole body</tissue>
    </source>
</reference>